<accession>A0A7W7VZM6</accession>
<dbReference type="InterPro" id="IPR011010">
    <property type="entry name" value="DNA_brk_join_enz"/>
</dbReference>
<dbReference type="RefSeq" id="WP_184945264.1">
    <property type="nucleotide sequence ID" value="NZ_JACHJV010000002.1"/>
</dbReference>
<dbReference type="AlphaFoldDB" id="A0A7W7VZM6"/>
<dbReference type="EMBL" id="JACHJV010000002">
    <property type="protein sequence ID" value="MBB4928258.1"/>
    <property type="molecule type" value="Genomic_DNA"/>
</dbReference>
<reference evidence="1 2" key="1">
    <citation type="submission" date="2020-08" db="EMBL/GenBank/DDBJ databases">
        <title>Sequencing the genomes of 1000 actinobacteria strains.</title>
        <authorList>
            <person name="Klenk H.-P."/>
        </authorList>
    </citation>
    <scope>NUCLEOTIDE SEQUENCE [LARGE SCALE GENOMIC DNA]</scope>
    <source>
        <strain evidence="1 2">DSM 41654</strain>
    </source>
</reference>
<organism evidence="1 2">
    <name type="scientific">Kitasatospora kifunensis</name>
    <name type="common">Streptomyces kifunensis</name>
    <dbReference type="NCBI Taxonomy" id="58351"/>
    <lineage>
        <taxon>Bacteria</taxon>
        <taxon>Bacillati</taxon>
        <taxon>Actinomycetota</taxon>
        <taxon>Actinomycetes</taxon>
        <taxon>Kitasatosporales</taxon>
        <taxon>Streptomycetaceae</taxon>
        <taxon>Kitasatospora</taxon>
    </lineage>
</organism>
<proteinExistence type="predicted"/>
<protein>
    <submittedName>
        <fullName evidence="1">Uncharacterized protein</fullName>
    </submittedName>
</protein>
<gene>
    <name evidence="1" type="ORF">FHR34_007353</name>
</gene>
<dbReference type="Proteomes" id="UP000540506">
    <property type="component" value="Unassembled WGS sequence"/>
</dbReference>
<keyword evidence="2" id="KW-1185">Reference proteome</keyword>
<comment type="caution">
    <text evidence="1">The sequence shown here is derived from an EMBL/GenBank/DDBJ whole genome shotgun (WGS) entry which is preliminary data.</text>
</comment>
<dbReference type="SUPFAM" id="SSF56349">
    <property type="entry name" value="DNA breaking-rejoining enzymes"/>
    <property type="match status" value="1"/>
</dbReference>
<evidence type="ECO:0000313" key="1">
    <source>
        <dbReference type="EMBL" id="MBB4928258.1"/>
    </source>
</evidence>
<evidence type="ECO:0000313" key="2">
    <source>
        <dbReference type="Proteomes" id="UP000540506"/>
    </source>
</evidence>
<dbReference type="GO" id="GO:0003677">
    <property type="term" value="F:DNA binding"/>
    <property type="evidence" value="ECO:0007669"/>
    <property type="project" value="InterPro"/>
</dbReference>
<name>A0A7W7VZM6_KITKI</name>
<sequence length="672" mass="74947">MSPHPVGGAERDLCRQQSSALILAVLPDAPEQAVNDLVAQVTPTRVIARSLRDHLREHPDALTSGASKTPRAVLHLARLLADGPAPGVVRPGCLHCGQKEELVHLVPDGRLCRRCYRLGRTDSCVNCGRVRPVHSRDETGGAWCTSCNRSGGGAMVACLQCGRIRKTTPSDTAMEEEACGRCSGPTTRRCTDCGTVFRAWPVPKDPDRCAPCRGQAHQRCVVCGQRWTSSQDAVCYQCAPSHQRFCQSCQASQGPRPPHACPHCRIIRRLQSALANEQGHIAEQVEPLIAFCAATDRPESLLDWLTRRKGGRLLRDLARNADQEPITHDLLDQQEPGRHVHHLRALLVHCDVLPERTETLERLHRWLEGFLDALPTEQARLVRPFAHWHILRRVRQRPRSRPFSKNGASWAATQIRVATEFLTWLDEQATTLGQCGQQTLDLWLAGRGQRHYAVAAFIDWARSRRLVQQLTVPTHQANRPYRQLDPEQRWRLLQTCLTDDSIPTDVRAAGALLALYGHFVARLTPLTSHDLQNRQGDDYLTIAGTALLIPPAVAEVIRTQLAHRPPHTAAAEGAQRTWLFPGRNTGRPVTTDALTRRLRRHGIDPRLVRNTAMAAWAGQLPEAVVAQLFNIHLSTAVTWAKHTGRDWTDYLAARAQHPIEQDQAHEHSATTQ</sequence>